<dbReference type="CDD" id="cd10928">
    <property type="entry name" value="CE4_u4"/>
    <property type="match status" value="1"/>
</dbReference>
<dbReference type="PANTHER" id="PTHR21015:SF28">
    <property type="entry name" value="SLL1722 PROTEIN"/>
    <property type="match status" value="1"/>
</dbReference>
<sequence length="639" mass="66806">MSVSVLVAVTHLLGVGHLTRAAALGRGLAAAGHRVTLVSGGRAAPLVSTEGLTLVQLPAVQCRGVDFRTLLDDDGQPIGEARRQARIARLLAALEEADPDVVVTETFPFGRRQLAAEFQALLAAAAARPRPPAVLASIRDILNPPSKPERVVEAEAVLGRFYHGVMVHGDAAVTPLAASWPVSPGLERRLVYTGYVAEGAAPAAADESDRAEILVSGGGSAAGLPLFEAALGAAALLAGPWRWRILVGHGVPAAALEALAARAGPQVTVERARADFPALLARAAVSVSQAGYNTMIDLAQARTPAVLVPFEQGNEAEQRLRAGRFAARGVAGIVPEADLSPEALARAVAEALERPRPAGPGLDLGGIAGSVRAVEAAAGRREARLAAWSRLDRALAHAAAAQRAVRIWWRDDDAVAPGPALDRLLALSRRHGVPLALAVIPASAEPALAGRLQDEPLASVLVHGYSHRNHAPAGAKRQEFGHRDPAAMAAELAEGLRRLVRLFGRRCLPVLVPPWNRIDPALVPRLAGLGFAGLSVHGPRPGASAAGLALANTHLDPIDWKGDRGLAEEAGLVDRLAAEIERLAAGAQEPLGLLTHHLVHDAWLWGFVERLLQHLAGSPAVHFAPASTLFGNPEGRERV</sequence>
<dbReference type="PANTHER" id="PTHR21015">
    <property type="entry name" value="UDP-N-ACETYLGLUCOSAMINE--N-ACETYLMURAMYL-(PENTAPEPTIDE) PYROPHOSPHORYL-UNDECAPRENOL N-ACETYLGLUCOSAMINE TRANSFERASE 1"/>
    <property type="match status" value="1"/>
</dbReference>
<dbReference type="SUPFAM" id="SSF88713">
    <property type="entry name" value="Glycoside hydrolase/deacetylase"/>
    <property type="match status" value="1"/>
</dbReference>
<accession>A0ABU0IYG2</accession>
<organism evidence="2 3">
    <name type="scientific">Labrys wisconsinensis</name>
    <dbReference type="NCBI Taxonomy" id="425677"/>
    <lineage>
        <taxon>Bacteria</taxon>
        <taxon>Pseudomonadati</taxon>
        <taxon>Pseudomonadota</taxon>
        <taxon>Alphaproteobacteria</taxon>
        <taxon>Hyphomicrobiales</taxon>
        <taxon>Xanthobacteraceae</taxon>
        <taxon>Labrys</taxon>
    </lineage>
</organism>
<evidence type="ECO:0000313" key="3">
    <source>
        <dbReference type="Proteomes" id="UP001242480"/>
    </source>
</evidence>
<dbReference type="SUPFAM" id="SSF53756">
    <property type="entry name" value="UDP-Glycosyltransferase/glycogen phosphorylase"/>
    <property type="match status" value="1"/>
</dbReference>
<name>A0ABU0IYG2_9HYPH</name>
<evidence type="ECO:0000259" key="1">
    <source>
        <dbReference type="Pfam" id="PF04101"/>
    </source>
</evidence>
<keyword evidence="3" id="KW-1185">Reference proteome</keyword>
<dbReference type="Proteomes" id="UP001242480">
    <property type="component" value="Unassembled WGS sequence"/>
</dbReference>
<comment type="caution">
    <text evidence="2">The sequence shown here is derived from an EMBL/GenBank/DDBJ whole genome shotgun (WGS) entry which is preliminary data.</text>
</comment>
<dbReference type="Pfam" id="PF04101">
    <property type="entry name" value="Glyco_tran_28_C"/>
    <property type="match status" value="1"/>
</dbReference>
<feature type="domain" description="Glycosyl transferase family 28 C-terminal" evidence="1">
    <location>
        <begin position="214"/>
        <end position="354"/>
    </location>
</feature>
<dbReference type="RefSeq" id="WP_307266189.1">
    <property type="nucleotide sequence ID" value="NZ_JAUSVX010000001.1"/>
</dbReference>
<dbReference type="InterPro" id="IPR007235">
    <property type="entry name" value="Glyco_trans_28_C"/>
</dbReference>
<protein>
    <submittedName>
        <fullName evidence="2">Glycosyltransferase/peptidoglycan/xylan/chitin deacetylase (PgdA/CDA1 family)</fullName>
    </submittedName>
</protein>
<gene>
    <name evidence="2" type="ORF">QO011_000043</name>
</gene>
<dbReference type="Gene3D" id="3.40.50.2000">
    <property type="entry name" value="Glycogen Phosphorylase B"/>
    <property type="match status" value="2"/>
</dbReference>
<proteinExistence type="predicted"/>
<dbReference type="EMBL" id="JAUSVX010000001">
    <property type="protein sequence ID" value="MDQ0467048.1"/>
    <property type="molecule type" value="Genomic_DNA"/>
</dbReference>
<evidence type="ECO:0000313" key="2">
    <source>
        <dbReference type="EMBL" id="MDQ0467048.1"/>
    </source>
</evidence>
<dbReference type="InterPro" id="IPR049591">
    <property type="entry name" value="CE4_u4-like"/>
</dbReference>
<reference evidence="2 3" key="1">
    <citation type="submission" date="2023-07" db="EMBL/GenBank/DDBJ databases">
        <title>Genomic Encyclopedia of Type Strains, Phase IV (KMG-IV): sequencing the most valuable type-strain genomes for metagenomic binning, comparative biology and taxonomic classification.</title>
        <authorList>
            <person name="Goeker M."/>
        </authorList>
    </citation>
    <scope>NUCLEOTIDE SEQUENCE [LARGE SCALE GENOMIC DNA]</scope>
    <source>
        <strain evidence="2 3">DSM 19619</strain>
    </source>
</reference>
<dbReference type="Gene3D" id="3.20.20.370">
    <property type="entry name" value="Glycoside hydrolase/deacetylase"/>
    <property type="match status" value="1"/>
</dbReference>
<dbReference type="InterPro" id="IPR011330">
    <property type="entry name" value="Glyco_hydro/deAcase_b/a-brl"/>
</dbReference>